<reference evidence="3 4" key="1">
    <citation type="journal article" date="2018" name="Nat. Genet.">
        <title>The Rosa genome provides new insights in the design of modern roses.</title>
        <authorList>
            <person name="Bendahmane M."/>
        </authorList>
    </citation>
    <scope>NUCLEOTIDE SEQUENCE [LARGE SCALE GENOMIC DNA]</scope>
    <source>
        <strain evidence="4">cv. Old Blush</strain>
    </source>
</reference>
<dbReference type="EMBL" id="PDCK01000044">
    <property type="protein sequence ID" value="PRQ28017.1"/>
    <property type="molecule type" value="Genomic_DNA"/>
</dbReference>
<proteinExistence type="predicted"/>
<keyword evidence="4" id="KW-1185">Reference proteome</keyword>
<dbReference type="InterPro" id="IPR011990">
    <property type="entry name" value="TPR-like_helical_dom_sf"/>
</dbReference>
<dbReference type="InterPro" id="IPR002885">
    <property type="entry name" value="PPR_rpt"/>
</dbReference>
<feature type="repeat" description="PPR" evidence="2">
    <location>
        <begin position="330"/>
        <end position="364"/>
    </location>
</feature>
<feature type="repeat" description="PPR" evidence="2">
    <location>
        <begin position="260"/>
        <end position="294"/>
    </location>
</feature>
<evidence type="ECO:0000313" key="3">
    <source>
        <dbReference type="EMBL" id="PRQ28017.1"/>
    </source>
</evidence>
<dbReference type="Proteomes" id="UP000238479">
    <property type="component" value="Chromosome 6"/>
</dbReference>
<evidence type="ECO:0000256" key="2">
    <source>
        <dbReference type="PROSITE-ProRule" id="PRU00708"/>
    </source>
</evidence>
<feature type="repeat" description="PPR" evidence="2">
    <location>
        <begin position="295"/>
        <end position="329"/>
    </location>
</feature>
<dbReference type="AlphaFoldDB" id="A0A2P6Q1H1"/>
<gene>
    <name evidence="3" type="ORF">RchiOBHm_Chr6g0311521</name>
</gene>
<dbReference type="PANTHER" id="PTHR47931">
    <property type="entry name" value="OS01G0228400 PROTEIN"/>
    <property type="match status" value="1"/>
</dbReference>
<dbReference type="Pfam" id="PF01535">
    <property type="entry name" value="PPR"/>
    <property type="match status" value="2"/>
</dbReference>
<dbReference type="PROSITE" id="PS51375">
    <property type="entry name" value="PPR"/>
    <property type="match status" value="8"/>
</dbReference>
<dbReference type="Pfam" id="PF12854">
    <property type="entry name" value="PPR_1"/>
    <property type="match status" value="1"/>
</dbReference>
<dbReference type="Gene3D" id="1.25.40.10">
    <property type="entry name" value="Tetratricopeptide repeat domain"/>
    <property type="match status" value="5"/>
</dbReference>
<feature type="repeat" description="PPR" evidence="2">
    <location>
        <begin position="224"/>
        <end position="259"/>
    </location>
</feature>
<sequence>MAAPARALNPFHTSTNHSQVTFITSLLQTLNPQTPNPSNLSSAPLNQFSPHLNPTLVIQVLHNQTNPYHALFFFKWASNPDHNPNNYSHTFKCYSAITDILLSHSLFSSASSLLQESNHLSDFLIGKFITAHGRRRGVRAAINWFHKAKVIENGRCLFSYNAILGVLVRANRIGLAESIYDQIFKEGLVKPDASTYTIMIRGFCKVGEIENAQKVFDEMTCEPNLITYNTMIHGFCKKGEVDSARRVLGQMMEGKDCLPDTVTYTTLIDGYSKKGELGEAMKCMDEMVKQACEPNVLTYNAVIHGFCLSGNVNEAKRMMTRMRLNGVKDDIATHTSILKGLCIAGKADEAVEHLKEMARLGMKLDVKAYGIVVNEYCKRKEPDGAILLLMEMRMRGLKPSVSSFNAVLSVLLENGELERAINLVKQMPQMDCFPNFFSYNSVICSLCNVRGRMGEVEGLIHDMLRNGHALDATLCSCLVKGYSEDGDLRSAMQVFCDALDQRYIISLESFSVFVKELCAKGKAVEAERMFEDMCKRCSVVHIDIYRKVLDDYV</sequence>
<dbReference type="NCBIfam" id="TIGR00756">
    <property type="entry name" value="PPR"/>
    <property type="match status" value="8"/>
</dbReference>
<organism evidence="3 4">
    <name type="scientific">Rosa chinensis</name>
    <name type="common">China rose</name>
    <dbReference type="NCBI Taxonomy" id="74649"/>
    <lineage>
        <taxon>Eukaryota</taxon>
        <taxon>Viridiplantae</taxon>
        <taxon>Streptophyta</taxon>
        <taxon>Embryophyta</taxon>
        <taxon>Tracheophyta</taxon>
        <taxon>Spermatophyta</taxon>
        <taxon>Magnoliopsida</taxon>
        <taxon>eudicotyledons</taxon>
        <taxon>Gunneridae</taxon>
        <taxon>Pentapetalae</taxon>
        <taxon>rosids</taxon>
        <taxon>fabids</taxon>
        <taxon>Rosales</taxon>
        <taxon>Rosaceae</taxon>
        <taxon>Rosoideae</taxon>
        <taxon>Rosoideae incertae sedis</taxon>
        <taxon>Rosa</taxon>
    </lineage>
</organism>
<protein>
    <submittedName>
        <fullName evidence="3">Putative tetratricopeptide-like helical domain-containing protein</fullName>
    </submittedName>
</protein>
<name>A0A2P6Q1H1_ROSCH</name>
<comment type="caution">
    <text evidence="3">The sequence shown here is derived from an EMBL/GenBank/DDBJ whole genome shotgun (WGS) entry which is preliminary data.</text>
</comment>
<dbReference type="OrthoDB" id="185373at2759"/>
<accession>A0A2P6Q1H1</accession>
<feature type="repeat" description="PPR" evidence="2">
    <location>
        <begin position="435"/>
        <end position="470"/>
    </location>
</feature>
<feature type="repeat" description="PPR" evidence="2">
    <location>
        <begin position="400"/>
        <end position="434"/>
    </location>
</feature>
<keyword evidence="1" id="KW-0677">Repeat</keyword>
<evidence type="ECO:0000256" key="1">
    <source>
        <dbReference type="ARBA" id="ARBA00022737"/>
    </source>
</evidence>
<feature type="repeat" description="PPR" evidence="2">
    <location>
        <begin position="365"/>
        <end position="399"/>
    </location>
</feature>
<feature type="repeat" description="PPR" evidence="2">
    <location>
        <begin position="192"/>
        <end position="222"/>
    </location>
</feature>
<dbReference type="Gramene" id="PRQ28017">
    <property type="protein sequence ID" value="PRQ28017"/>
    <property type="gene ID" value="RchiOBHm_Chr6g0311521"/>
</dbReference>
<dbReference type="PANTHER" id="PTHR47931:SF3">
    <property type="entry name" value="PENTATRICOPEPTIDE REPEAT-CONTAINING PROTEIN, MITOCHONDRIAL"/>
    <property type="match status" value="1"/>
</dbReference>
<dbReference type="Pfam" id="PF13041">
    <property type="entry name" value="PPR_2"/>
    <property type="match status" value="4"/>
</dbReference>
<evidence type="ECO:0000313" key="4">
    <source>
        <dbReference type="Proteomes" id="UP000238479"/>
    </source>
</evidence>
<dbReference type="OMA" id="FDEMRCE"/>